<dbReference type="SUPFAM" id="SSF47923">
    <property type="entry name" value="Ypt/Rab-GAP domain of gyp1p"/>
    <property type="match status" value="2"/>
</dbReference>
<dbReference type="SMART" id="SM00164">
    <property type="entry name" value="TBC"/>
    <property type="match status" value="1"/>
</dbReference>
<evidence type="ECO:0000256" key="3">
    <source>
        <dbReference type="SAM" id="MobiDB-lite"/>
    </source>
</evidence>
<dbReference type="GO" id="GO:0071889">
    <property type="term" value="F:14-3-3 protein binding"/>
    <property type="evidence" value="ECO:0007669"/>
    <property type="project" value="UniProtKB-ARBA"/>
</dbReference>
<evidence type="ECO:0000256" key="1">
    <source>
        <dbReference type="ARBA" id="ARBA00022468"/>
    </source>
</evidence>
<dbReference type="Pfam" id="PF00566">
    <property type="entry name" value="RabGAP-TBC"/>
    <property type="match status" value="1"/>
</dbReference>
<evidence type="ECO:0000313" key="6">
    <source>
        <dbReference type="Proteomes" id="UP001461498"/>
    </source>
</evidence>
<sequence length="451" mass="52446">MEYHDTSVDDGRTSSFWKKNNKAVPGRPSPRKEVKVVSTNNVGSSASFQDFQKSISDAWDLGDDEFCNITNIKISKKISQSAADSVINIHKHTYNGFSKQRPRISLNQCSLISDSDKNTDAGRAKIKKFQNLLQTSYLNLNVLQNLSWPGIPFPVRAETWRILSGYAPTCLDLREATLKQKRGEYWYFVKDYYYTGTRDDAYQGTYRQIHIDIPRMSPNIPLFRQKVVQDIFERILFIWSVRHPASGYVQGINDLVTPFFIVFLYDILPSGVNIDRIDLETLDQEKRNMVEADSYWCFSKFLAGIQDNYIFPQLGIQHKINQLRELIKRIDGTLHAHLESNGVEYLQFSFRWMNNLLTRELPLRCLIRLWDTYLSELDTFATFQLFVCAAFLLYWRDDLLLKKDFQGLMLMLQNLPTQHWSDTEINILVAEAYRLKCTFADAPNHFQTKGS</sequence>
<evidence type="ECO:0000259" key="4">
    <source>
        <dbReference type="PROSITE" id="PS50086"/>
    </source>
</evidence>
<dbReference type="PANTHER" id="PTHR22957:SF26">
    <property type="entry name" value="LD44506P"/>
    <property type="match status" value="1"/>
</dbReference>
<dbReference type="GO" id="GO:0005096">
    <property type="term" value="F:GTPase activator activity"/>
    <property type="evidence" value="ECO:0007669"/>
    <property type="project" value="UniProtKB-KW"/>
</dbReference>
<dbReference type="AlphaFoldDB" id="A0AAW1CLN7"/>
<keyword evidence="6" id="KW-1185">Reference proteome</keyword>
<feature type="compositionally biased region" description="Basic and acidic residues" evidence="3">
    <location>
        <begin position="1"/>
        <end position="12"/>
    </location>
</feature>
<dbReference type="InterPro" id="IPR000195">
    <property type="entry name" value="Rab-GAP-TBC_dom"/>
</dbReference>
<feature type="domain" description="Rab-GAP TBC" evidence="4">
    <location>
        <begin position="150"/>
        <end position="377"/>
    </location>
</feature>
<comment type="function">
    <text evidence="2">May act as a GTPase-activating protein for Rab family protein(s).</text>
</comment>
<protein>
    <recommendedName>
        <fullName evidence="4">Rab-GAP TBC domain-containing protein</fullName>
    </recommendedName>
</protein>
<dbReference type="FunFam" id="1.10.472.80:FF:000001">
    <property type="entry name" value="TBC1 domain family member 22B"/>
    <property type="match status" value="1"/>
</dbReference>
<dbReference type="InterPro" id="IPR035969">
    <property type="entry name" value="Rab-GAP_TBC_sf"/>
</dbReference>
<accession>A0AAW1CLN7</accession>
<reference evidence="5 6" key="1">
    <citation type="submission" date="2022-12" db="EMBL/GenBank/DDBJ databases">
        <title>Chromosome-level genome assembly of true bugs.</title>
        <authorList>
            <person name="Ma L."/>
            <person name="Li H."/>
        </authorList>
    </citation>
    <scope>NUCLEOTIDE SEQUENCE [LARGE SCALE GENOMIC DNA]</scope>
    <source>
        <strain evidence="5">Lab_2022b</strain>
    </source>
</reference>
<dbReference type="PROSITE" id="PS50086">
    <property type="entry name" value="TBC_RABGAP"/>
    <property type="match status" value="1"/>
</dbReference>
<dbReference type="Gene3D" id="1.10.8.270">
    <property type="entry name" value="putative rabgap domain of human tbc1 domain family member 14 like domains"/>
    <property type="match status" value="1"/>
</dbReference>
<keyword evidence="1" id="KW-0343">GTPase activation</keyword>
<evidence type="ECO:0000313" key="5">
    <source>
        <dbReference type="EMBL" id="KAK9497733.1"/>
    </source>
</evidence>
<evidence type="ECO:0000256" key="2">
    <source>
        <dbReference type="ARBA" id="ARBA00043879"/>
    </source>
</evidence>
<dbReference type="EMBL" id="JAPXFL010000014">
    <property type="protein sequence ID" value="KAK9497733.1"/>
    <property type="molecule type" value="Genomic_DNA"/>
</dbReference>
<organism evidence="5 6">
    <name type="scientific">Rhynocoris fuscipes</name>
    <dbReference type="NCBI Taxonomy" id="488301"/>
    <lineage>
        <taxon>Eukaryota</taxon>
        <taxon>Metazoa</taxon>
        <taxon>Ecdysozoa</taxon>
        <taxon>Arthropoda</taxon>
        <taxon>Hexapoda</taxon>
        <taxon>Insecta</taxon>
        <taxon>Pterygota</taxon>
        <taxon>Neoptera</taxon>
        <taxon>Paraneoptera</taxon>
        <taxon>Hemiptera</taxon>
        <taxon>Heteroptera</taxon>
        <taxon>Panheteroptera</taxon>
        <taxon>Cimicomorpha</taxon>
        <taxon>Reduviidae</taxon>
        <taxon>Harpactorinae</taxon>
        <taxon>Harpactorini</taxon>
        <taxon>Rhynocoris</taxon>
    </lineage>
</organism>
<proteinExistence type="predicted"/>
<dbReference type="FunFam" id="1.10.8.270:FF:000004">
    <property type="entry name" value="TBC1 domain family, member 22B"/>
    <property type="match status" value="1"/>
</dbReference>
<name>A0AAW1CLN7_9HEMI</name>
<dbReference type="PANTHER" id="PTHR22957">
    <property type="entry name" value="TBC1 DOMAIN FAMILY MEMBER GTPASE-ACTIVATING PROTEIN"/>
    <property type="match status" value="1"/>
</dbReference>
<feature type="region of interest" description="Disordered" evidence="3">
    <location>
        <begin position="1"/>
        <end position="31"/>
    </location>
</feature>
<dbReference type="Proteomes" id="UP001461498">
    <property type="component" value="Unassembled WGS sequence"/>
</dbReference>
<dbReference type="Gene3D" id="1.10.472.80">
    <property type="entry name" value="Ypt/Rab-GAP domain of gyp1p, domain 3"/>
    <property type="match status" value="1"/>
</dbReference>
<gene>
    <name evidence="5" type="ORF">O3M35_004400</name>
</gene>
<comment type="caution">
    <text evidence="5">The sequence shown here is derived from an EMBL/GenBank/DDBJ whole genome shotgun (WGS) entry which is preliminary data.</text>
</comment>